<sequence>MVRLQRQPSTHAQATFTVLSGEVCPCGSLEREGSLTEVWRETAR</sequence>
<protein>
    <submittedName>
        <fullName evidence="1">Uncharacterized protein</fullName>
    </submittedName>
</protein>
<dbReference type="KEGG" id="hhg:XM38_015370"/>
<keyword evidence="2" id="KW-1185">Reference proteome</keyword>
<evidence type="ECO:0000313" key="1">
    <source>
        <dbReference type="EMBL" id="ASC70597.1"/>
    </source>
</evidence>
<dbReference type="Proteomes" id="UP000191901">
    <property type="component" value="Chromosome"/>
</dbReference>
<proteinExistence type="predicted"/>
<dbReference type="EMBL" id="CP021983">
    <property type="protein sequence ID" value="ASC70597.1"/>
    <property type="molecule type" value="Genomic_DNA"/>
</dbReference>
<dbReference type="AlphaFoldDB" id="A0A1Z3HKH8"/>
<name>A0A1Z3HKH8_9CYAN</name>
<organism evidence="1 2">
    <name type="scientific">Halomicronema hongdechloris C2206</name>
    <dbReference type="NCBI Taxonomy" id="1641165"/>
    <lineage>
        <taxon>Bacteria</taxon>
        <taxon>Bacillati</taxon>
        <taxon>Cyanobacteriota</taxon>
        <taxon>Cyanophyceae</taxon>
        <taxon>Nodosilineales</taxon>
        <taxon>Nodosilineaceae</taxon>
        <taxon>Halomicronema</taxon>
    </lineage>
</organism>
<gene>
    <name evidence="1" type="ORF">XM38_015370</name>
</gene>
<evidence type="ECO:0000313" key="2">
    <source>
        <dbReference type="Proteomes" id="UP000191901"/>
    </source>
</evidence>
<reference evidence="1 2" key="1">
    <citation type="journal article" date="2016" name="Biochim. Biophys. Acta">
        <title>Characterization of red-shifted phycobilisomes isolated from the chlorophyll f-containing cyanobacterium Halomicronema hongdechloris.</title>
        <authorList>
            <person name="Li Y."/>
            <person name="Lin Y."/>
            <person name="Garvey C.J."/>
            <person name="Birch D."/>
            <person name="Corkery R.W."/>
            <person name="Loughlin P.C."/>
            <person name="Scheer H."/>
            <person name="Willows R.D."/>
            <person name="Chen M."/>
        </authorList>
    </citation>
    <scope>NUCLEOTIDE SEQUENCE [LARGE SCALE GENOMIC DNA]</scope>
    <source>
        <strain evidence="1 2">C2206</strain>
    </source>
</reference>
<accession>A0A1Z3HKH8</accession>